<protein>
    <submittedName>
        <fullName evidence="2">Uncharacterized protein</fullName>
    </submittedName>
</protein>
<reference evidence="2 3" key="1">
    <citation type="submission" date="2024-05" db="EMBL/GenBank/DDBJ databases">
        <title>Genome sequencing and assembly of Indian major carp, Cirrhinus mrigala (Hamilton, 1822).</title>
        <authorList>
            <person name="Mohindra V."/>
            <person name="Chowdhury L.M."/>
            <person name="Lal K."/>
            <person name="Jena J.K."/>
        </authorList>
    </citation>
    <scope>NUCLEOTIDE SEQUENCE [LARGE SCALE GENOMIC DNA]</scope>
    <source>
        <strain evidence="2">CM1030</strain>
        <tissue evidence="2">Blood</tissue>
    </source>
</reference>
<evidence type="ECO:0000313" key="2">
    <source>
        <dbReference type="EMBL" id="KAL0201865.1"/>
    </source>
</evidence>
<organism evidence="2 3">
    <name type="scientific">Cirrhinus mrigala</name>
    <name type="common">Mrigala</name>
    <dbReference type="NCBI Taxonomy" id="683832"/>
    <lineage>
        <taxon>Eukaryota</taxon>
        <taxon>Metazoa</taxon>
        <taxon>Chordata</taxon>
        <taxon>Craniata</taxon>
        <taxon>Vertebrata</taxon>
        <taxon>Euteleostomi</taxon>
        <taxon>Actinopterygii</taxon>
        <taxon>Neopterygii</taxon>
        <taxon>Teleostei</taxon>
        <taxon>Ostariophysi</taxon>
        <taxon>Cypriniformes</taxon>
        <taxon>Cyprinidae</taxon>
        <taxon>Labeoninae</taxon>
        <taxon>Labeonini</taxon>
        <taxon>Cirrhinus</taxon>
    </lineage>
</organism>
<feature type="compositionally biased region" description="Polar residues" evidence="1">
    <location>
        <begin position="11"/>
        <end position="52"/>
    </location>
</feature>
<evidence type="ECO:0000256" key="1">
    <source>
        <dbReference type="SAM" id="MobiDB-lite"/>
    </source>
</evidence>
<accession>A0ABD0RUT0</accession>
<gene>
    <name evidence="2" type="ORF">M9458_005052</name>
</gene>
<evidence type="ECO:0000313" key="3">
    <source>
        <dbReference type="Proteomes" id="UP001529510"/>
    </source>
</evidence>
<dbReference type="Proteomes" id="UP001529510">
    <property type="component" value="Unassembled WGS sequence"/>
</dbReference>
<feature type="region of interest" description="Disordered" evidence="1">
    <location>
        <begin position="1"/>
        <end position="63"/>
    </location>
</feature>
<dbReference type="AlphaFoldDB" id="A0ABD0RUT0"/>
<dbReference type="EMBL" id="JAMKFB020000002">
    <property type="protein sequence ID" value="KAL0201865.1"/>
    <property type="molecule type" value="Genomic_DNA"/>
</dbReference>
<feature type="compositionally biased region" description="Basic and acidic residues" evidence="1">
    <location>
        <begin position="1"/>
        <end position="10"/>
    </location>
</feature>
<comment type="caution">
    <text evidence="2">The sequence shown here is derived from an EMBL/GenBank/DDBJ whole genome shotgun (WGS) entry which is preliminary data.</text>
</comment>
<feature type="non-terminal residue" evidence="2">
    <location>
        <position position="63"/>
    </location>
</feature>
<sequence length="63" mass="7289">MDDRDSDYRSETSNSIPPPFYSTSQPNASVHQYPMSHQNRSPRTPYSRSINNCDLDYDHPRGV</sequence>
<keyword evidence="3" id="KW-1185">Reference proteome</keyword>
<proteinExistence type="predicted"/>
<name>A0ABD0RUT0_CIRMR</name>